<dbReference type="Pfam" id="PF00083">
    <property type="entry name" value="Sugar_tr"/>
    <property type="match status" value="1"/>
</dbReference>
<dbReference type="Gene3D" id="3.30.70.330">
    <property type="match status" value="1"/>
</dbReference>
<dbReference type="WBParaSite" id="maker-uti_cns_0018274-snap-gene-0.3-mRNA-1">
    <property type="protein sequence ID" value="maker-uti_cns_0018274-snap-gene-0.3-mRNA-1"/>
    <property type="gene ID" value="maker-uti_cns_0018274-snap-gene-0.3"/>
</dbReference>
<evidence type="ECO:0000256" key="3">
    <source>
        <dbReference type="ARBA" id="ARBA00022692"/>
    </source>
</evidence>
<dbReference type="SUPFAM" id="SSF54928">
    <property type="entry name" value="RNA-binding domain, RBD"/>
    <property type="match status" value="1"/>
</dbReference>
<evidence type="ECO:0000256" key="2">
    <source>
        <dbReference type="ARBA" id="ARBA00022448"/>
    </source>
</evidence>
<keyword evidence="3" id="KW-0812">Transmembrane</keyword>
<proteinExistence type="predicted"/>
<keyword evidence="5" id="KW-0472">Membrane</keyword>
<dbReference type="InterPro" id="IPR005828">
    <property type="entry name" value="MFS_sugar_transport-like"/>
</dbReference>
<keyword evidence="2" id="KW-0813">Transport</keyword>
<reference evidence="9" key="1">
    <citation type="submission" date="2016-11" db="UniProtKB">
        <authorList>
            <consortium name="WormBaseParasite"/>
        </authorList>
    </citation>
    <scope>IDENTIFICATION</scope>
</reference>
<dbReference type="Gene3D" id="1.20.1250.20">
    <property type="entry name" value="MFS general substrate transporter like domains"/>
    <property type="match status" value="1"/>
</dbReference>
<feature type="domain" description="RRM" evidence="7">
    <location>
        <begin position="330"/>
        <end position="410"/>
    </location>
</feature>
<dbReference type="GO" id="GO:0003723">
    <property type="term" value="F:RNA binding"/>
    <property type="evidence" value="ECO:0007669"/>
    <property type="project" value="UniProtKB-UniRule"/>
</dbReference>
<evidence type="ECO:0000256" key="6">
    <source>
        <dbReference type="PROSITE-ProRule" id="PRU00176"/>
    </source>
</evidence>
<dbReference type="PANTHER" id="PTHR48020:SF12">
    <property type="entry name" value="PROTON MYO-INOSITOL COTRANSPORTER"/>
    <property type="match status" value="1"/>
</dbReference>
<organism evidence="8 9">
    <name type="scientific">Macrostomum lignano</name>
    <dbReference type="NCBI Taxonomy" id="282301"/>
    <lineage>
        <taxon>Eukaryota</taxon>
        <taxon>Metazoa</taxon>
        <taxon>Spiralia</taxon>
        <taxon>Lophotrochozoa</taxon>
        <taxon>Platyhelminthes</taxon>
        <taxon>Rhabditophora</taxon>
        <taxon>Macrostomorpha</taxon>
        <taxon>Macrostomida</taxon>
        <taxon>Macrostomidae</taxon>
        <taxon>Macrostomum</taxon>
    </lineage>
</organism>
<evidence type="ECO:0000256" key="5">
    <source>
        <dbReference type="ARBA" id="ARBA00023136"/>
    </source>
</evidence>
<evidence type="ECO:0000313" key="9">
    <source>
        <dbReference type="WBParaSite" id="maker-uti_cns_0018274-snap-gene-0.3-mRNA-1"/>
    </source>
</evidence>
<accession>A0A1I8IX52</accession>
<dbReference type="InterPro" id="IPR012677">
    <property type="entry name" value="Nucleotide-bd_a/b_plait_sf"/>
</dbReference>
<dbReference type="InterPro" id="IPR050814">
    <property type="entry name" value="Myo-inositol_Transporter"/>
</dbReference>
<dbReference type="GO" id="GO:0016324">
    <property type="term" value="C:apical plasma membrane"/>
    <property type="evidence" value="ECO:0007669"/>
    <property type="project" value="TreeGrafter"/>
</dbReference>
<dbReference type="GO" id="GO:0005366">
    <property type="term" value="F:myo-inositol:proton symporter activity"/>
    <property type="evidence" value="ECO:0007669"/>
    <property type="project" value="TreeGrafter"/>
</dbReference>
<name>A0A1I8IX52_9PLAT</name>
<dbReference type="Proteomes" id="UP000095280">
    <property type="component" value="Unplaced"/>
</dbReference>
<keyword evidence="6" id="KW-0694">RNA-binding</keyword>
<dbReference type="PANTHER" id="PTHR48020">
    <property type="entry name" value="PROTON MYO-INOSITOL COTRANSPORTER"/>
    <property type="match status" value="1"/>
</dbReference>
<protein>
    <submittedName>
        <fullName evidence="9">RRM domain-containing protein</fullName>
    </submittedName>
</protein>
<evidence type="ECO:0000256" key="4">
    <source>
        <dbReference type="ARBA" id="ARBA00022989"/>
    </source>
</evidence>
<sequence length="472" mass="51486">FSALLGCPNRRVGWLPGSALGAARTVLERLRGVAGSSDAESDVVDVELKEIVAKHREERCESWLIGVSGRPILLQMLEQPWTRRALLIGCGLQAFQQLSGINTVMYYSASIVKMAGVRDDAMAVWLSASPLQNNTRQCFVQSTCDSCISQHPTSSKLDSIVSCGFCYSGSNGTCVSVSRSGNSSLCPATSQTSSWFLAKDFCPTPYAWIKKLTDLFSSYGRILSTKIHEAGQLRGAVLSFLDTKTAVKACTGIHLLDGQSLTSEYCDQSGEPGLQRLKDSACVKFDKLPVLENGSSTTTSRQQILRQADDGSPTAALNDSTAVDIDNRSRTLKICNLPDRLSDASLQSGLYHEFRRLGRILGVQLHGGILEDRYATVMYRRADDAERALETTRAGKHYCGANLSVKRAGRFRPCGVASTAAAAAASSSRRFYFFSPDEYHPRATRTLFVGNLDPKTVWETDLRDALSRFGNV</sequence>
<dbReference type="PROSITE" id="PS50102">
    <property type="entry name" value="RRM"/>
    <property type="match status" value="1"/>
</dbReference>
<keyword evidence="8" id="KW-1185">Reference proteome</keyword>
<dbReference type="InterPro" id="IPR036259">
    <property type="entry name" value="MFS_trans_sf"/>
</dbReference>
<keyword evidence="4" id="KW-1133">Transmembrane helix</keyword>
<dbReference type="InterPro" id="IPR000504">
    <property type="entry name" value="RRM_dom"/>
</dbReference>
<dbReference type="InterPro" id="IPR035979">
    <property type="entry name" value="RBD_domain_sf"/>
</dbReference>
<evidence type="ECO:0000256" key="1">
    <source>
        <dbReference type="ARBA" id="ARBA00004370"/>
    </source>
</evidence>
<comment type="subcellular location">
    <subcellularLocation>
        <location evidence="1">Membrane</location>
    </subcellularLocation>
</comment>
<evidence type="ECO:0000313" key="8">
    <source>
        <dbReference type="Proteomes" id="UP000095280"/>
    </source>
</evidence>
<evidence type="ECO:0000259" key="7">
    <source>
        <dbReference type="PROSITE" id="PS50102"/>
    </source>
</evidence>
<dbReference type="AlphaFoldDB" id="A0A1I8IX52"/>